<keyword evidence="2" id="KW-0695">RNA-directed DNA polymerase</keyword>
<feature type="non-terminal residue" evidence="2">
    <location>
        <position position="214"/>
    </location>
</feature>
<protein>
    <submittedName>
        <fullName evidence="2">RNA-directed DNA polymerase, eukaryota</fullName>
    </submittedName>
</protein>
<dbReference type="EMBL" id="BKCJ011254828">
    <property type="protein sequence ID" value="GFD10817.1"/>
    <property type="molecule type" value="Genomic_DNA"/>
</dbReference>
<dbReference type="GO" id="GO:0003964">
    <property type="term" value="F:RNA-directed DNA polymerase activity"/>
    <property type="evidence" value="ECO:0007669"/>
    <property type="project" value="UniProtKB-KW"/>
</dbReference>
<dbReference type="PANTHER" id="PTHR34427:SF5">
    <property type="entry name" value="DUF4283 DOMAIN-CONTAINING PROTEIN"/>
    <property type="match status" value="1"/>
</dbReference>
<name>A0A699TL20_TANCI</name>
<feature type="non-terminal residue" evidence="2">
    <location>
        <position position="1"/>
    </location>
</feature>
<keyword evidence="2" id="KW-0808">Transferase</keyword>
<feature type="region of interest" description="Disordered" evidence="1">
    <location>
        <begin position="150"/>
        <end position="179"/>
    </location>
</feature>
<gene>
    <name evidence="2" type="ORF">Tci_882786</name>
</gene>
<keyword evidence="2" id="KW-0548">Nucleotidyltransferase</keyword>
<feature type="compositionally biased region" description="Acidic residues" evidence="1">
    <location>
        <begin position="169"/>
        <end position="179"/>
    </location>
</feature>
<accession>A0A699TL20</accession>
<reference evidence="2" key="1">
    <citation type="journal article" date="2019" name="Sci. Rep.">
        <title>Draft genome of Tanacetum cinerariifolium, the natural source of mosquito coil.</title>
        <authorList>
            <person name="Yamashiro T."/>
            <person name="Shiraishi A."/>
            <person name="Satake H."/>
            <person name="Nakayama K."/>
        </authorList>
    </citation>
    <scope>NUCLEOTIDE SEQUENCE</scope>
</reference>
<evidence type="ECO:0000256" key="1">
    <source>
        <dbReference type="SAM" id="MobiDB-lite"/>
    </source>
</evidence>
<dbReference type="PANTHER" id="PTHR34427">
    <property type="entry name" value="DUF4283 DOMAIN PROTEIN"/>
    <property type="match status" value="1"/>
</dbReference>
<organism evidence="2">
    <name type="scientific">Tanacetum cinerariifolium</name>
    <name type="common">Dalmatian daisy</name>
    <name type="synonym">Chrysanthemum cinerariifolium</name>
    <dbReference type="NCBI Taxonomy" id="118510"/>
    <lineage>
        <taxon>Eukaryota</taxon>
        <taxon>Viridiplantae</taxon>
        <taxon>Streptophyta</taxon>
        <taxon>Embryophyta</taxon>
        <taxon>Tracheophyta</taxon>
        <taxon>Spermatophyta</taxon>
        <taxon>Magnoliopsida</taxon>
        <taxon>eudicotyledons</taxon>
        <taxon>Gunneridae</taxon>
        <taxon>Pentapetalae</taxon>
        <taxon>asterids</taxon>
        <taxon>campanulids</taxon>
        <taxon>Asterales</taxon>
        <taxon>Asteraceae</taxon>
        <taxon>Asteroideae</taxon>
        <taxon>Anthemideae</taxon>
        <taxon>Anthemidinae</taxon>
        <taxon>Tanacetum</taxon>
    </lineage>
</organism>
<proteinExistence type="predicted"/>
<evidence type="ECO:0000313" key="2">
    <source>
        <dbReference type="EMBL" id="GFD10817.1"/>
    </source>
</evidence>
<feature type="compositionally biased region" description="Basic and acidic residues" evidence="1">
    <location>
        <begin position="150"/>
        <end position="159"/>
    </location>
</feature>
<sequence length="214" mass="24487">LLFHEGFLSVRTVYLGGLWVMIELNFPKTKNKLMNHVGVASWFKSLHNVHAEFVSKERIVWIDIEGVPLHAWSRATFAKIGSKWGEIVDLEDGSNDLFTRKRICIKTNHASNILETFKIIVKRKDFWVRTKELFVWSLMFKEIPEVEHSSDDVSTKGEADNIVEGSDLNNDDEESDNEAVSDTYFGDYVVNVDNAEVQGQEKYFGNPTVNVEVS</sequence>
<comment type="caution">
    <text evidence="2">The sequence shown here is derived from an EMBL/GenBank/DDBJ whole genome shotgun (WGS) entry which is preliminary data.</text>
</comment>
<dbReference type="AlphaFoldDB" id="A0A699TL20"/>